<comment type="similarity">
    <text evidence="3">Belongs to the N(4)/N(6)-methyltransferase family.</text>
</comment>
<dbReference type="InterPro" id="IPR015840">
    <property type="entry name" value="DNA_MeTrfase_ParB"/>
</dbReference>
<dbReference type="InterPro" id="IPR036086">
    <property type="entry name" value="ParB/Sulfiredoxin_sf"/>
</dbReference>
<keyword evidence="2 5" id="KW-0808">Transferase</keyword>
<dbReference type="GO" id="GO:0003677">
    <property type="term" value="F:DNA binding"/>
    <property type="evidence" value="ECO:0007669"/>
    <property type="project" value="InterPro"/>
</dbReference>
<dbReference type="GO" id="GO:0005694">
    <property type="term" value="C:chromosome"/>
    <property type="evidence" value="ECO:0007669"/>
    <property type="project" value="TreeGrafter"/>
</dbReference>
<evidence type="ECO:0000313" key="6">
    <source>
        <dbReference type="Proteomes" id="UP000034137"/>
    </source>
</evidence>
<dbReference type="EMBL" id="LBXO01000002">
    <property type="protein sequence ID" value="KKR33875.1"/>
    <property type="molecule type" value="Genomic_DNA"/>
</dbReference>
<proteinExistence type="inferred from homology"/>
<accession>A0A0G0SGN6</accession>
<dbReference type="InterPro" id="IPR002941">
    <property type="entry name" value="DNA_methylase_N4/N6"/>
</dbReference>
<evidence type="ECO:0000256" key="2">
    <source>
        <dbReference type="ARBA" id="ARBA00022679"/>
    </source>
</evidence>
<evidence type="ECO:0000313" key="5">
    <source>
        <dbReference type="EMBL" id="KKR33875.1"/>
    </source>
</evidence>
<dbReference type="PANTHER" id="PTHR33375:SF1">
    <property type="entry name" value="CHROMOSOME-PARTITIONING PROTEIN PARB-RELATED"/>
    <property type="match status" value="1"/>
</dbReference>
<dbReference type="Pfam" id="PF02195">
    <property type="entry name" value="ParB_N"/>
    <property type="match status" value="1"/>
</dbReference>
<dbReference type="GO" id="GO:0008170">
    <property type="term" value="F:N-methyltransferase activity"/>
    <property type="evidence" value="ECO:0007669"/>
    <property type="project" value="InterPro"/>
</dbReference>
<dbReference type="PANTHER" id="PTHR33375">
    <property type="entry name" value="CHROMOSOME-PARTITIONING PROTEIN PARB-RELATED"/>
    <property type="match status" value="1"/>
</dbReference>
<dbReference type="InterPro" id="IPR003115">
    <property type="entry name" value="ParB_N"/>
</dbReference>
<dbReference type="AlphaFoldDB" id="A0A0G0SGN6"/>
<reference evidence="5 6" key="1">
    <citation type="journal article" date="2015" name="Nature">
        <title>rRNA introns, odd ribosomes, and small enigmatic genomes across a large radiation of phyla.</title>
        <authorList>
            <person name="Brown C.T."/>
            <person name="Hug L.A."/>
            <person name="Thomas B.C."/>
            <person name="Sharon I."/>
            <person name="Castelle C.J."/>
            <person name="Singh A."/>
            <person name="Wilkins M.J."/>
            <person name="Williams K.H."/>
            <person name="Banfield J.F."/>
        </authorList>
    </citation>
    <scope>NUCLEOTIDE SEQUENCE [LARGE SCALE GENOMIC DNA]</scope>
</reference>
<evidence type="ECO:0000259" key="4">
    <source>
        <dbReference type="SMART" id="SM00470"/>
    </source>
</evidence>
<evidence type="ECO:0000256" key="3">
    <source>
        <dbReference type="RuleBase" id="RU362026"/>
    </source>
</evidence>
<name>A0A0G0SGN6_9BACT</name>
<dbReference type="InterPro" id="IPR029063">
    <property type="entry name" value="SAM-dependent_MTases_sf"/>
</dbReference>
<evidence type="ECO:0000256" key="1">
    <source>
        <dbReference type="ARBA" id="ARBA00022603"/>
    </source>
</evidence>
<comment type="caution">
    <text evidence="5">The sequence shown here is derived from an EMBL/GenBank/DDBJ whole genome shotgun (WGS) entry which is preliminary data.</text>
</comment>
<dbReference type="EC" id="2.1.1.-" evidence="3"/>
<dbReference type="GO" id="GO:0007059">
    <property type="term" value="P:chromosome segregation"/>
    <property type="evidence" value="ECO:0007669"/>
    <property type="project" value="TreeGrafter"/>
</dbReference>
<dbReference type="InterPro" id="IPR050336">
    <property type="entry name" value="Chromosome_partition/occlusion"/>
</dbReference>
<organism evidence="5 6">
    <name type="scientific">Candidatus Falkowbacteria bacterium GW2011_GWF2_39_8</name>
    <dbReference type="NCBI Taxonomy" id="1618642"/>
    <lineage>
        <taxon>Bacteria</taxon>
        <taxon>Candidatus Falkowiibacteriota</taxon>
    </lineage>
</organism>
<dbReference type="SUPFAM" id="SSF53335">
    <property type="entry name" value="S-adenosyl-L-methionine-dependent methyltransferases"/>
    <property type="match status" value="1"/>
</dbReference>
<dbReference type="InterPro" id="IPR001091">
    <property type="entry name" value="RM_Methyltransferase"/>
</dbReference>
<protein>
    <recommendedName>
        <fullName evidence="3">Methyltransferase</fullName>
        <ecNumber evidence="3">2.1.1.-</ecNumber>
    </recommendedName>
</protein>
<dbReference type="Gene3D" id="3.90.1530.10">
    <property type="entry name" value="Conserved hypothetical protein from pyrococcus furiosus pfu- 392566-001, ParB domain"/>
    <property type="match status" value="1"/>
</dbReference>
<dbReference type="Pfam" id="PF01555">
    <property type="entry name" value="N6_N4_Mtase"/>
    <property type="match status" value="1"/>
</dbReference>
<sequence>MHTKANIEIVQVPISQLKPADYNPRKWDELAEEKLTESIKEFGLVDPIIANGADNRKNVVIGGHFRLHIAKKLGFQEVPVIYLDLPDLNKEKELNLRLNKNTGSWDIDLLKNFDTELLLDIGFTDVDLGDMWNDMLTIEDDEFDEIKELKKITETNIKAGDMFKLGRHRLICGNSMDKKIIERLMGDELADIVYNDPIYNINLDYNKGLGGGQNYGGTTNDKKSDAEYKEYLKIALINALAHAKKDLHVFSYCDQNFIWLVQELFKELGIKNQRVCLWIKNGLNLTPQVAFNKSFEPIVYGTVGKPYLAPIKNLTEIVNQEIGTGNRAIDDILDMLDVWLEKRLAGQDYLHPTSKPPTLHEKPLRRCSKIDDLVLDLYGGSGSTMVGCEQLKRRAYLVEIEPIFCQLILNRMEQLTGLKAELIN</sequence>
<dbReference type="Gene3D" id="3.40.50.150">
    <property type="entry name" value="Vaccinia Virus protein VP39"/>
    <property type="match status" value="1"/>
</dbReference>
<dbReference type="SMART" id="SM00470">
    <property type="entry name" value="ParB"/>
    <property type="match status" value="1"/>
</dbReference>
<keyword evidence="1 5" id="KW-0489">Methyltransferase</keyword>
<gene>
    <name evidence="5" type="ORF">UT64_C0002G0014</name>
</gene>
<dbReference type="SUPFAM" id="SSF110849">
    <property type="entry name" value="ParB/Sulfiredoxin"/>
    <property type="match status" value="1"/>
</dbReference>
<feature type="domain" description="ParB-like N-terminal" evidence="4">
    <location>
        <begin position="10"/>
        <end position="100"/>
    </location>
</feature>
<dbReference type="GO" id="GO:0032259">
    <property type="term" value="P:methylation"/>
    <property type="evidence" value="ECO:0007669"/>
    <property type="project" value="UniProtKB-KW"/>
</dbReference>
<dbReference type="GO" id="GO:0045881">
    <property type="term" value="P:positive regulation of sporulation resulting in formation of a cellular spore"/>
    <property type="evidence" value="ECO:0007669"/>
    <property type="project" value="TreeGrafter"/>
</dbReference>
<dbReference type="PIRSF" id="PIRSF036758">
    <property type="entry name" value="Aden_M_ParB"/>
    <property type="match status" value="1"/>
</dbReference>
<dbReference type="CDD" id="cd16401">
    <property type="entry name" value="ParB_N_like_MT"/>
    <property type="match status" value="1"/>
</dbReference>
<dbReference type="PRINTS" id="PR00508">
    <property type="entry name" value="S21N4MTFRASE"/>
</dbReference>
<dbReference type="Proteomes" id="UP000034137">
    <property type="component" value="Unassembled WGS sequence"/>
</dbReference>